<accession>A0ABT6AWI4</accession>
<dbReference type="InterPro" id="IPR042230">
    <property type="entry name" value="CusF_sf"/>
</dbReference>
<organism evidence="2 3">
    <name type="scientific">Cupriavidus basilensis</name>
    <dbReference type="NCBI Taxonomy" id="68895"/>
    <lineage>
        <taxon>Bacteria</taxon>
        <taxon>Pseudomonadati</taxon>
        <taxon>Pseudomonadota</taxon>
        <taxon>Betaproteobacteria</taxon>
        <taxon>Burkholderiales</taxon>
        <taxon>Burkholderiaceae</taxon>
        <taxon>Cupriavidus</taxon>
    </lineage>
</organism>
<gene>
    <name evidence="2" type="ORF">P3W85_29135</name>
</gene>
<reference evidence="2 3" key="1">
    <citation type="submission" date="2023-03" db="EMBL/GenBank/DDBJ databases">
        <title>Draft assemblies of triclosan tolerant bacteria isolated from returned activated sludge.</title>
        <authorList>
            <person name="Van Hamelsveld S."/>
        </authorList>
    </citation>
    <scope>NUCLEOTIDE SEQUENCE [LARGE SCALE GENOMIC DNA]</scope>
    <source>
        <strain evidence="2 3">GW210010_S58</strain>
    </source>
</reference>
<protein>
    <submittedName>
        <fullName evidence="2">Copper-binding protein</fullName>
    </submittedName>
</protein>
<evidence type="ECO:0000256" key="1">
    <source>
        <dbReference type="SAM" id="SignalP"/>
    </source>
</evidence>
<dbReference type="InterPro" id="IPR021647">
    <property type="entry name" value="CusF_Ec"/>
</dbReference>
<keyword evidence="1" id="KW-0732">Signal</keyword>
<feature type="signal peptide" evidence="1">
    <location>
        <begin position="1"/>
        <end position="26"/>
    </location>
</feature>
<evidence type="ECO:0000313" key="2">
    <source>
        <dbReference type="EMBL" id="MDF3836987.1"/>
    </source>
</evidence>
<dbReference type="EMBL" id="JARJLM010000473">
    <property type="protein sequence ID" value="MDF3836987.1"/>
    <property type="molecule type" value="Genomic_DNA"/>
</dbReference>
<feature type="chain" id="PRO_5047256038" evidence="1">
    <location>
        <begin position="27"/>
        <end position="120"/>
    </location>
</feature>
<dbReference type="Gene3D" id="2.40.50.320">
    <property type="entry name" value="Copper binding periplasmic protein CusF"/>
    <property type="match status" value="1"/>
</dbReference>
<evidence type="ECO:0000313" key="3">
    <source>
        <dbReference type="Proteomes" id="UP001216674"/>
    </source>
</evidence>
<keyword evidence="3" id="KW-1185">Reference proteome</keyword>
<sequence>MNTNISKILLALMPLLAAAATLPAQAAADAAGTTAAAATAPAESPMTDGEIRKVDTAAGKLTIKHGPIVNLDMGAMTMIFRVQDPAMLAKVKEGDRVKFSVARINGALTVTALVEPPPVQ</sequence>
<proteinExistence type="predicted"/>
<dbReference type="Proteomes" id="UP001216674">
    <property type="component" value="Unassembled WGS sequence"/>
</dbReference>
<dbReference type="RefSeq" id="WP_276267311.1">
    <property type="nucleotide sequence ID" value="NZ_JARJLM010000473.1"/>
</dbReference>
<dbReference type="Pfam" id="PF11604">
    <property type="entry name" value="CusF_Ec"/>
    <property type="match status" value="1"/>
</dbReference>
<name>A0ABT6AWI4_9BURK</name>
<comment type="caution">
    <text evidence="2">The sequence shown here is derived from an EMBL/GenBank/DDBJ whole genome shotgun (WGS) entry which is preliminary data.</text>
</comment>